<evidence type="ECO:0000313" key="9">
    <source>
        <dbReference type="EMBL" id="GBC05110.1"/>
    </source>
</evidence>
<evidence type="ECO:0000313" key="10">
    <source>
        <dbReference type="EMBL" id="GBC05903.1"/>
    </source>
</evidence>
<evidence type="ECO:0000313" key="4">
    <source>
        <dbReference type="EMBL" id="GBB83619.1"/>
    </source>
</evidence>
<evidence type="ECO:0000313" key="8">
    <source>
        <dbReference type="EMBL" id="GBC04563.1"/>
    </source>
</evidence>
<reference evidence="4 11" key="1">
    <citation type="submission" date="2017-11" db="EMBL/GenBank/DDBJ databases">
        <title>The genome of Rhizophagus clarus HR1 reveals common genetic basis of auxotrophy among arbuscular mycorrhizal fungi.</title>
        <authorList>
            <person name="Kobayashi Y."/>
        </authorList>
    </citation>
    <scope>NUCLEOTIDE SEQUENCE [LARGE SCALE GENOMIC DNA]</scope>
    <source>
        <strain evidence="4 11">HR1</strain>
    </source>
</reference>
<evidence type="ECO:0000313" key="11">
    <source>
        <dbReference type="Proteomes" id="UP000247702"/>
    </source>
</evidence>
<evidence type="ECO:0000313" key="3">
    <source>
        <dbReference type="EMBL" id="GBB83216.1"/>
    </source>
</evidence>
<gene>
    <name evidence="3" type="ORF">RclHR1_00100020</name>
    <name evidence="7" type="ORF">RclHR1_00420037</name>
    <name evidence="10" type="ORF">RclHR1_00650022</name>
    <name evidence="8" type="ORF">RclHR1_05740005</name>
    <name evidence="9" type="ORF">RclHR1_06040001</name>
    <name evidence="4" type="ORF">RclHR1_10310002</name>
    <name evidence="5" type="ORF">RclHR1_27710001</name>
    <name evidence="6" type="ORF">RclHR1_31280002</name>
</gene>
<sequence>MAEVTEVNCKYLLGTCYSCQKCLYCFEFPQQNPCKCNKNKQPTRTKYPKRGQQIYQRSFTPDLSFPTANKYLFDANIKFGYNSNFEKPFSYTFCSTCNSQIQRYRSADKKAQQIQKKENDDNIIALDGSSNEKEVVNVNEKKEDPSNEREVDYVNKEDQIFSLVSSDYSEEENGDYDVEEEEDSDLEEIKVQIIVKSKNIKDPTAKTLSIEPVNYNKFIEKINLVVQKSLRKKVMSKDYMISYKAVNARGPSNELEDELDFQEFISEYKRVILAGKKMSIIVVVRDNKTKKKKSHRKSSDESEFSSTEELQRTKKKKSRVIREEDLSKEERTRSEVISTLCEMYKCNIHATPCFVQENRHLQLNPARLQLWAREIINKGTTYEVPPSYPTFDVKSSISVNKNNLAMQAQVSHAPTTPVPIIIQLPSQFYQHSTFQEQSTTHNSNNSNANLASLNSLPSIGEFLNSLDHKHNCNVYSNFENTFLEEEITVNIIKELSDEQLQRLGVVKIGWQKNIKQAAQRF</sequence>
<dbReference type="Pfam" id="PF00536">
    <property type="entry name" value="SAM_1"/>
    <property type="match status" value="1"/>
</dbReference>
<dbReference type="EMBL" id="BEXD01003557">
    <property type="protein sequence ID" value="GBC01475.1"/>
    <property type="molecule type" value="Genomic_DNA"/>
</dbReference>
<feature type="region of interest" description="Disordered" evidence="1">
    <location>
        <begin position="291"/>
        <end position="328"/>
    </location>
</feature>
<dbReference type="InterPro" id="IPR001660">
    <property type="entry name" value="SAM"/>
</dbReference>
<dbReference type="AlphaFoldDB" id="A0A2Z6QD39"/>
<dbReference type="InterPro" id="IPR013761">
    <property type="entry name" value="SAM/pointed_sf"/>
</dbReference>
<evidence type="ECO:0000313" key="7">
    <source>
        <dbReference type="EMBL" id="GBC01475.1"/>
    </source>
</evidence>
<dbReference type="SUPFAM" id="SSF47769">
    <property type="entry name" value="SAM/Pointed domain"/>
    <property type="match status" value="1"/>
</dbReference>
<dbReference type="EMBL" id="BEXD01003953">
    <property type="protein sequence ID" value="GBC04563.1"/>
    <property type="molecule type" value="Genomic_DNA"/>
</dbReference>
<feature type="domain" description="SAM" evidence="2">
    <location>
        <begin position="454"/>
        <end position="521"/>
    </location>
</feature>
<dbReference type="EMBL" id="BEXD01001970">
    <property type="protein sequence ID" value="GBB96515.1"/>
    <property type="molecule type" value="Genomic_DNA"/>
</dbReference>
<dbReference type="Gene3D" id="1.10.150.50">
    <property type="entry name" value="Transcription Factor, Ets-1"/>
    <property type="match status" value="1"/>
</dbReference>
<organism evidence="4 11">
    <name type="scientific">Rhizophagus clarus</name>
    <dbReference type="NCBI Taxonomy" id="94130"/>
    <lineage>
        <taxon>Eukaryota</taxon>
        <taxon>Fungi</taxon>
        <taxon>Fungi incertae sedis</taxon>
        <taxon>Mucoromycota</taxon>
        <taxon>Glomeromycotina</taxon>
        <taxon>Glomeromycetes</taxon>
        <taxon>Glomerales</taxon>
        <taxon>Glomeraceae</taxon>
        <taxon>Rhizophagus</taxon>
    </lineage>
</organism>
<evidence type="ECO:0000259" key="2">
    <source>
        <dbReference type="PROSITE" id="PS50105"/>
    </source>
</evidence>
<proteinExistence type="predicted"/>
<accession>A0A2Z6QD39</accession>
<dbReference type="EMBL" id="BEXD01000038">
    <property type="protein sequence ID" value="GBB83619.1"/>
    <property type="molecule type" value="Genomic_DNA"/>
</dbReference>
<dbReference type="Proteomes" id="UP000247702">
    <property type="component" value="Unassembled WGS sequence"/>
</dbReference>
<comment type="caution">
    <text evidence="4">The sequence shown here is derived from an EMBL/GenBank/DDBJ whole genome shotgun (WGS) entry which is preliminary data.</text>
</comment>
<dbReference type="EMBL" id="BEXD01000002">
    <property type="protein sequence ID" value="GBB83216.1"/>
    <property type="molecule type" value="Genomic_DNA"/>
</dbReference>
<keyword evidence="11" id="KW-1185">Reference proteome</keyword>
<dbReference type="EMBL" id="BEXD01002367">
    <property type="protein sequence ID" value="GBB98057.1"/>
    <property type="molecule type" value="Genomic_DNA"/>
</dbReference>
<dbReference type="EMBL" id="BEXD01003987">
    <property type="protein sequence ID" value="GBC05110.1"/>
    <property type="molecule type" value="Genomic_DNA"/>
</dbReference>
<evidence type="ECO:0000313" key="6">
    <source>
        <dbReference type="EMBL" id="GBB98057.1"/>
    </source>
</evidence>
<evidence type="ECO:0000256" key="1">
    <source>
        <dbReference type="SAM" id="MobiDB-lite"/>
    </source>
</evidence>
<name>A0A2Z6QD39_9GLOM</name>
<protein>
    <recommendedName>
        <fullName evidence="2">SAM domain-containing protein</fullName>
    </recommendedName>
</protein>
<evidence type="ECO:0000313" key="5">
    <source>
        <dbReference type="EMBL" id="GBB96515.1"/>
    </source>
</evidence>
<dbReference type="PROSITE" id="PS50105">
    <property type="entry name" value="SAM_DOMAIN"/>
    <property type="match status" value="1"/>
</dbReference>
<dbReference type="EMBL" id="BEXD01004037">
    <property type="protein sequence ID" value="GBC05903.1"/>
    <property type="molecule type" value="Genomic_DNA"/>
</dbReference>